<sequence>MAFYWHIILFMFEDLLLPMFDDEYYPDILVAEVKQQIKYFSKKVSRSGLTEAEIYHFAHHTMIAINEMKPQFEDLDSSLDDTAADYIAEAMMMIVQEAGYFEIEMEQLIANREW</sequence>
<dbReference type="Proteomes" id="UP000013190">
    <property type="component" value="Unassembled WGS sequence"/>
</dbReference>
<reference evidence="2" key="1">
    <citation type="submission" date="2013-02" db="EMBL/GenBank/DDBJ databases">
        <title>The Genome Sequence of Acinetobacter sp. NIPH 236.</title>
        <authorList>
            <consortium name="The Broad Institute Genome Sequencing Platform"/>
            <consortium name="The Broad Institute Genome Sequencing Center for Infectious Disease"/>
            <person name="Cerqueira G."/>
            <person name="Feldgarden M."/>
            <person name="Courvalin P."/>
            <person name="Perichon B."/>
            <person name="Grillot-Courvalin C."/>
            <person name="Clermont D."/>
            <person name="Rocha E."/>
            <person name="Yoon E.-J."/>
            <person name="Nemec A."/>
            <person name="Walker B."/>
            <person name="Young S.K."/>
            <person name="Zeng Q."/>
            <person name="Gargeya S."/>
            <person name="Fitzgerald M."/>
            <person name="Haas B."/>
            <person name="Abouelleil A."/>
            <person name="Alvarado L."/>
            <person name="Arachchi H.M."/>
            <person name="Berlin A.M."/>
            <person name="Chapman S.B."/>
            <person name="Dewar J."/>
            <person name="Goldberg J."/>
            <person name="Griggs A."/>
            <person name="Gujja S."/>
            <person name="Hansen M."/>
            <person name="Howarth C."/>
            <person name="Imamovic A."/>
            <person name="Larimer J."/>
            <person name="McCowan C."/>
            <person name="Murphy C."/>
            <person name="Neiman D."/>
            <person name="Pearson M."/>
            <person name="Priest M."/>
            <person name="Roberts A."/>
            <person name="Saif S."/>
            <person name="Shea T."/>
            <person name="Sisk P."/>
            <person name="Sykes S."/>
            <person name="Wortman J."/>
            <person name="Nusbaum C."/>
            <person name="Birren B."/>
        </authorList>
    </citation>
    <scope>NUCLEOTIDE SEQUENCE [LARGE SCALE GENOMIC DNA]</scope>
    <source>
        <strain evidence="2">NIPH 236</strain>
    </source>
</reference>
<dbReference type="Pfam" id="PF18977">
    <property type="entry name" value="DUF5713"/>
    <property type="match status" value="1"/>
</dbReference>
<accession>A0ABN0JQG8</accession>
<organism evidence="1 2">
    <name type="scientific">Acinetobacter modestus</name>
    <dbReference type="NCBI Taxonomy" id="1776740"/>
    <lineage>
        <taxon>Bacteria</taxon>
        <taxon>Pseudomonadati</taxon>
        <taxon>Pseudomonadota</taxon>
        <taxon>Gammaproteobacteria</taxon>
        <taxon>Moraxellales</taxon>
        <taxon>Moraxellaceae</taxon>
        <taxon>Acinetobacter</taxon>
    </lineage>
</organism>
<dbReference type="InterPro" id="IPR043767">
    <property type="entry name" value="DUF5713"/>
</dbReference>
<gene>
    <name evidence="1" type="ORF">F992_01140</name>
</gene>
<name>A0ABN0JQG8_9GAMM</name>
<evidence type="ECO:0000313" key="2">
    <source>
        <dbReference type="Proteomes" id="UP000013190"/>
    </source>
</evidence>
<protein>
    <submittedName>
        <fullName evidence="1">Uncharacterized protein</fullName>
    </submittedName>
</protein>
<dbReference type="EMBL" id="APOJ01000020">
    <property type="protein sequence ID" value="ENU27516.1"/>
    <property type="molecule type" value="Genomic_DNA"/>
</dbReference>
<reference evidence="1 2" key="2">
    <citation type="journal article" date="2016" name="Int. J. Syst. Evol. Microbiol.">
        <title>Taxonomy of haemolytic and/or proteolytic strains of the genus Acinetobacter with the proposal of Acinetobacter courvalinii sp. nov. (genomic species 14 sensu Bouvet &amp; Jeanjean), Acinetobacter dispersus sp. nov. (genomic species 17), Acinetobacter modestus sp. nov., Acinetobacter proteolyticus sp. nov. and Acinetobacter vivianii sp. nov.</title>
        <authorList>
            <person name="Nemec A."/>
            <person name="Radolfova-Krizova L."/>
            <person name="Maixnerova M."/>
            <person name="Vrestiakova E."/>
            <person name="Jezek P."/>
            <person name="Sedo O."/>
        </authorList>
    </citation>
    <scope>NUCLEOTIDE SEQUENCE [LARGE SCALE GENOMIC DNA]</scope>
    <source>
        <strain evidence="1 2">NIPH 236</strain>
    </source>
</reference>
<proteinExistence type="predicted"/>
<keyword evidence="2" id="KW-1185">Reference proteome</keyword>
<evidence type="ECO:0000313" key="1">
    <source>
        <dbReference type="EMBL" id="ENU27516.1"/>
    </source>
</evidence>
<comment type="caution">
    <text evidence="1">The sequence shown here is derived from an EMBL/GenBank/DDBJ whole genome shotgun (WGS) entry which is preliminary data.</text>
</comment>